<dbReference type="RefSeq" id="WP_042627033.1">
    <property type="nucleotide sequence ID" value="NZ_CP002581.1"/>
</dbReference>
<dbReference type="KEGG" id="bgp:BGL_2c02860"/>
<reference evidence="2" key="1">
    <citation type="submission" date="2011-03" db="EMBL/GenBank/DDBJ databases">
        <authorList>
            <person name="Voget S."/>
            <person name="Streit W.R."/>
            <person name="Jaeger K.E."/>
            <person name="Daniel R."/>
        </authorList>
    </citation>
    <scope>NUCLEOTIDE SEQUENCE [LARGE SCALE GENOMIC DNA]</scope>
    <source>
        <strain evidence="2">PG1</strain>
    </source>
</reference>
<dbReference type="AlphaFoldDB" id="A0A0B6RSU6"/>
<proteinExistence type="predicted"/>
<dbReference type="HOGENOM" id="CLU_028593_2_0_4"/>
<accession>A0A0B6RSU6</accession>
<protein>
    <submittedName>
        <fullName evidence="1">Type VI secretion system protein, VC_A0110 family</fullName>
    </submittedName>
</protein>
<dbReference type="NCBIfam" id="TIGR03359">
    <property type="entry name" value="VI_chp_6"/>
    <property type="match status" value="1"/>
</dbReference>
<dbReference type="PIRSF" id="PIRSF028304">
    <property type="entry name" value="UCP028304"/>
    <property type="match status" value="1"/>
</dbReference>
<evidence type="ECO:0000313" key="1">
    <source>
        <dbReference type="EMBL" id="AJK48382.1"/>
    </source>
</evidence>
<dbReference type="PANTHER" id="PTHR35370">
    <property type="entry name" value="CYTOPLASMIC PROTEIN-RELATED-RELATED"/>
    <property type="match status" value="1"/>
</dbReference>
<dbReference type="InterPro" id="IPR010272">
    <property type="entry name" value="T6SS_TssF"/>
</dbReference>
<dbReference type="Proteomes" id="UP000031838">
    <property type="component" value="Chromosome 2"/>
</dbReference>
<dbReference type="PANTHER" id="PTHR35370:SF1">
    <property type="entry name" value="TYPE VI SECRETION SYSTEM COMPONENT TSSF1"/>
    <property type="match status" value="1"/>
</dbReference>
<gene>
    <name evidence="1" type="primary">hsiG1</name>
    <name evidence="1" type="ORF">BGL_2c02860</name>
</gene>
<name>A0A0B6RSU6_BURPL</name>
<sequence length="629" mass="69986">MDPRLLRYYNRELQHVREMGAEFAGAYPKVAGRLGLEGFECADPYVERLLEGFAFLAARVQLKLDAQYPVFTQHLLEMVYPHYLAPIPSMAVVQMHPDATEDLPPGGHAVARHTVLRSLTGFGDRTACEYRTAHALTLWPIELAEARYFETPAALAAAGLVPPRGRAARAGLRLRLRTLAGVEAKMLALDALPIHLAGADELPGLLHEQLLANGTGYTVRTAAATEGEYVETHYDAAALRTPGFDEHEAMLPAGGRSFSGYRLLQEYFACPERFRFVEFTGLRAPLARARGHAFEIVIWLDRGVARLHNAIDKGNFRLFCAPAANLFERRADRIHLQAGRTEYHVLGDRTRPMDFEVHSVLDVQGYGDRQEPEQRFVPFYDSTSRSWHGGEAAFYTLRREPRLLSTRQQQRGPRSSYVGSEAFIALVDGHDAPYATTLRQLGLKLLCTNRDLPLHMPVGKSHTDFTLDTDAPVASIRCVAGPTRPRAPTATGETAWRLISHLQLNYLSLLDEDGEQGAASLREMLGLYHDEFDAAARRQIEGIRQVVARPVTRRVPVPGPVTYGRGLEIALTCADAAFEGSSAFLLGSVLQHFFARYVSLNSFTETVLRTLERNEVARWPATLGKRPIL</sequence>
<evidence type="ECO:0000313" key="2">
    <source>
        <dbReference type="Proteomes" id="UP000031838"/>
    </source>
</evidence>
<dbReference type="Pfam" id="PF05947">
    <property type="entry name" value="T6SS_TssF"/>
    <property type="match status" value="1"/>
</dbReference>
<reference evidence="1 2" key="2">
    <citation type="journal article" date="2016" name="Appl. Microbiol. Biotechnol.">
        <title>Mutations improving production and secretion of extracellular lipase by Burkholderia glumae PG1.</title>
        <authorList>
            <person name="Knapp A."/>
            <person name="Voget S."/>
            <person name="Gao R."/>
            <person name="Zaburannyi N."/>
            <person name="Krysciak D."/>
            <person name="Breuer M."/>
            <person name="Hauer B."/>
            <person name="Streit W.R."/>
            <person name="Muller R."/>
            <person name="Daniel R."/>
            <person name="Jaeger K.E."/>
        </authorList>
    </citation>
    <scope>NUCLEOTIDE SEQUENCE [LARGE SCALE GENOMIC DNA]</scope>
    <source>
        <strain evidence="1 2">PG1</strain>
    </source>
</reference>
<organism evidence="1 2">
    <name type="scientific">Burkholderia plantarii</name>
    <dbReference type="NCBI Taxonomy" id="41899"/>
    <lineage>
        <taxon>Bacteria</taxon>
        <taxon>Pseudomonadati</taxon>
        <taxon>Pseudomonadota</taxon>
        <taxon>Betaproteobacteria</taxon>
        <taxon>Burkholderiales</taxon>
        <taxon>Burkholderiaceae</taxon>
        <taxon>Burkholderia</taxon>
    </lineage>
</organism>
<dbReference type="EMBL" id="CP002581">
    <property type="protein sequence ID" value="AJK48382.1"/>
    <property type="molecule type" value="Genomic_DNA"/>
</dbReference>
<keyword evidence="2" id="KW-1185">Reference proteome</keyword>